<comment type="similarity">
    <text evidence="2 7">Belongs to the glutaredoxin family.</text>
</comment>
<comment type="function">
    <text evidence="1 7">Has a glutathione-disulfide oxidoreductase activity in the presence of NADPH and glutathione reductase. Reduces low molecular weight disulfides and proteins.</text>
</comment>
<dbReference type="Gene3D" id="3.40.30.10">
    <property type="entry name" value="Glutaredoxin"/>
    <property type="match status" value="1"/>
</dbReference>
<proteinExistence type="inferred from homology"/>
<keyword evidence="3 7" id="KW-0813">Transport</keyword>
<feature type="domain" description="Glutaredoxin" evidence="8">
    <location>
        <begin position="4"/>
        <end position="64"/>
    </location>
</feature>
<dbReference type="CDD" id="cd03418">
    <property type="entry name" value="GRX_GRXb_1_3_like"/>
    <property type="match status" value="1"/>
</dbReference>
<dbReference type="NCBIfam" id="TIGR02181">
    <property type="entry name" value="GRX_bact"/>
    <property type="match status" value="1"/>
</dbReference>
<dbReference type="GO" id="GO:0034599">
    <property type="term" value="P:cellular response to oxidative stress"/>
    <property type="evidence" value="ECO:0007669"/>
    <property type="project" value="TreeGrafter"/>
</dbReference>
<comment type="caution">
    <text evidence="9">The sequence shown here is derived from an EMBL/GenBank/DDBJ whole genome shotgun (WGS) entry which is preliminary data.</text>
</comment>
<dbReference type="PANTHER" id="PTHR45694:SF18">
    <property type="entry name" value="GLUTAREDOXIN-1-RELATED"/>
    <property type="match status" value="1"/>
</dbReference>
<evidence type="ECO:0000256" key="5">
    <source>
        <dbReference type="ARBA" id="ARBA00023157"/>
    </source>
</evidence>
<organism evidence="9 10">
    <name type="scientific">Ancylobacter novellus</name>
    <name type="common">Thiobacillus novellus</name>
    <dbReference type="NCBI Taxonomy" id="921"/>
    <lineage>
        <taxon>Bacteria</taxon>
        <taxon>Pseudomonadati</taxon>
        <taxon>Pseudomonadota</taxon>
        <taxon>Alphaproteobacteria</taxon>
        <taxon>Hyphomicrobiales</taxon>
        <taxon>Xanthobacteraceae</taxon>
        <taxon>Ancylobacter</taxon>
    </lineage>
</organism>
<dbReference type="Proteomes" id="UP000249577">
    <property type="component" value="Unassembled WGS sequence"/>
</dbReference>
<evidence type="ECO:0000256" key="7">
    <source>
        <dbReference type="RuleBase" id="RU364065"/>
    </source>
</evidence>
<evidence type="ECO:0000313" key="10">
    <source>
        <dbReference type="Proteomes" id="UP000249577"/>
    </source>
</evidence>
<dbReference type="InterPro" id="IPR011900">
    <property type="entry name" value="GRX_bact"/>
</dbReference>
<dbReference type="PROSITE" id="PS51354">
    <property type="entry name" value="GLUTAREDOXIN_2"/>
    <property type="match status" value="1"/>
</dbReference>
<keyword evidence="4 7" id="KW-0249">Electron transport</keyword>
<evidence type="ECO:0000256" key="6">
    <source>
        <dbReference type="ARBA" id="ARBA00023284"/>
    </source>
</evidence>
<keyword evidence="5" id="KW-1015">Disulfide bond</keyword>
<dbReference type="Pfam" id="PF00462">
    <property type="entry name" value="Glutaredoxin"/>
    <property type="match status" value="1"/>
</dbReference>
<dbReference type="SUPFAM" id="SSF52833">
    <property type="entry name" value="Thioredoxin-like"/>
    <property type="match status" value="1"/>
</dbReference>
<dbReference type="PANTHER" id="PTHR45694">
    <property type="entry name" value="GLUTAREDOXIN 2"/>
    <property type="match status" value="1"/>
</dbReference>
<protein>
    <recommendedName>
        <fullName evidence="7">Glutaredoxin</fullName>
    </recommendedName>
</protein>
<dbReference type="InterPro" id="IPR011767">
    <property type="entry name" value="GLR_AS"/>
</dbReference>
<dbReference type="PRINTS" id="PR00160">
    <property type="entry name" value="GLUTAREDOXIN"/>
</dbReference>
<sequence length="85" mass="9459">MSSVTIYTRSDCPYCHMAKDLLRRKAVAFEEIDIGREPERRAEMIERAGGRMTVPQIFIDGRHVGGCDDLHALDRSGGLDPLLAA</sequence>
<dbReference type="GO" id="GO:0045454">
    <property type="term" value="P:cell redox homeostasis"/>
    <property type="evidence" value="ECO:0007669"/>
    <property type="project" value="InterPro"/>
</dbReference>
<evidence type="ECO:0000256" key="4">
    <source>
        <dbReference type="ARBA" id="ARBA00022982"/>
    </source>
</evidence>
<dbReference type="PROSITE" id="PS00195">
    <property type="entry name" value="GLUTAREDOXIN_1"/>
    <property type="match status" value="1"/>
</dbReference>
<accession>A0A2W5K5Y1</accession>
<dbReference type="InterPro" id="IPR036249">
    <property type="entry name" value="Thioredoxin-like_sf"/>
</dbReference>
<dbReference type="EMBL" id="QFPN01000012">
    <property type="protein sequence ID" value="PZQ11359.1"/>
    <property type="molecule type" value="Genomic_DNA"/>
</dbReference>
<evidence type="ECO:0000256" key="3">
    <source>
        <dbReference type="ARBA" id="ARBA00022448"/>
    </source>
</evidence>
<evidence type="ECO:0000259" key="8">
    <source>
        <dbReference type="Pfam" id="PF00462"/>
    </source>
</evidence>
<dbReference type="FunFam" id="3.40.30.10:FF:000018">
    <property type="entry name" value="Glutaredoxin"/>
    <property type="match status" value="1"/>
</dbReference>
<evidence type="ECO:0000256" key="1">
    <source>
        <dbReference type="ARBA" id="ARBA00002549"/>
    </source>
</evidence>
<evidence type="ECO:0000313" key="9">
    <source>
        <dbReference type="EMBL" id="PZQ11359.1"/>
    </source>
</evidence>
<evidence type="ECO:0000256" key="2">
    <source>
        <dbReference type="ARBA" id="ARBA00007787"/>
    </source>
</evidence>
<dbReference type="InterPro" id="IPR014025">
    <property type="entry name" value="Glutaredoxin_subgr"/>
</dbReference>
<dbReference type="AlphaFoldDB" id="A0A2W5K5Y1"/>
<dbReference type="GO" id="GO:0015038">
    <property type="term" value="F:glutathione disulfide oxidoreductase activity"/>
    <property type="evidence" value="ECO:0007669"/>
    <property type="project" value="UniProtKB-UniRule"/>
</dbReference>
<gene>
    <name evidence="9" type="primary">grxC</name>
    <name evidence="9" type="ORF">DI565_18475</name>
</gene>
<reference evidence="9 10" key="1">
    <citation type="submission" date="2017-08" db="EMBL/GenBank/DDBJ databases">
        <title>Infants hospitalized years apart are colonized by the same room-sourced microbial strains.</title>
        <authorList>
            <person name="Brooks B."/>
            <person name="Olm M.R."/>
            <person name="Firek B.A."/>
            <person name="Baker R."/>
            <person name="Thomas B.C."/>
            <person name="Morowitz M.J."/>
            <person name="Banfield J.F."/>
        </authorList>
    </citation>
    <scope>NUCLEOTIDE SEQUENCE [LARGE SCALE GENOMIC DNA]</scope>
    <source>
        <strain evidence="9">S2_005_003_R2_43</strain>
    </source>
</reference>
<keyword evidence="7" id="KW-0963">Cytoplasm</keyword>
<keyword evidence="6 7" id="KW-0676">Redox-active center</keyword>
<name>A0A2W5K5Y1_ANCNO</name>
<dbReference type="InterPro" id="IPR002109">
    <property type="entry name" value="Glutaredoxin"/>
</dbReference>
<dbReference type="GO" id="GO:0005737">
    <property type="term" value="C:cytoplasm"/>
    <property type="evidence" value="ECO:0007669"/>
    <property type="project" value="TreeGrafter"/>
</dbReference>